<organism evidence="1 2">
    <name type="scientific">Cupriavidus oxalaticus</name>
    <dbReference type="NCBI Taxonomy" id="96344"/>
    <lineage>
        <taxon>Bacteria</taxon>
        <taxon>Pseudomonadati</taxon>
        <taxon>Pseudomonadota</taxon>
        <taxon>Betaproteobacteria</taxon>
        <taxon>Burkholderiales</taxon>
        <taxon>Burkholderiaceae</taxon>
        <taxon>Cupriavidus</taxon>
    </lineage>
</organism>
<dbReference type="AlphaFoldDB" id="A0A5P3VMJ2"/>
<sequence length="130" mass="12608">MTIGMSTALRNARLDAITAAAGANAKLRLYDGSRPATGGAATTLLAELTCGATFAAAASGGVLTMNAITTDSAADASGTATWARLVTSGGTFVMDMSVGTSGADLNMNSNVISAGAAVSITSATLTEANA</sequence>
<evidence type="ECO:0000313" key="1">
    <source>
        <dbReference type="EMBL" id="QEZ47175.1"/>
    </source>
</evidence>
<evidence type="ECO:0000313" key="2">
    <source>
        <dbReference type="Proteomes" id="UP000325743"/>
    </source>
</evidence>
<dbReference type="EMBL" id="CP032519">
    <property type="protein sequence ID" value="QEZ47175.1"/>
    <property type="molecule type" value="Genomic_DNA"/>
</dbReference>
<name>A0A5P3VMJ2_9BURK</name>
<protein>
    <submittedName>
        <fullName evidence="1">Uncharacterized protein</fullName>
    </submittedName>
</protein>
<reference evidence="1 2" key="1">
    <citation type="submission" date="2018-09" db="EMBL/GenBank/DDBJ databases">
        <title>Complete genome sequence of Cupriavidus oxalaticus T2, a bacterium capable of phenol tolerance and degradation.</title>
        <authorList>
            <person name="Yan J."/>
        </authorList>
    </citation>
    <scope>NUCLEOTIDE SEQUENCE [LARGE SCALE GENOMIC DNA]</scope>
    <source>
        <strain evidence="1 2">T2</strain>
    </source>
</reference>
<dbReference type="RefSeq" id="WP_151072166.1">
    <property type="nucleotide sequence ID" value="NZ_CP032519.1"/>
</dbReference>
<gene>
    <name evidence="1" type="ORF">D2917_23780</name>
</gene>
<accession>A0A5P3VMJ2</accession>
<proteinExistence type="predicted"/>
<dbReference type="Proteomes" id="UP000325743">
    <property type="component" value="Chromosome 2"/>
</dbReference>